<sequence length="568" mass="61167">MRKLLATLVGAAALTLCVNASAETRTYALIVANNGSVDENVEPLRYADDDGARFFEIFSDYADEAHLLTTLDAESQRTFPKVVAHTTPPTLKNVKAQVKSLAEKIAADKEAGIRSEVYLVFTGHGNVDSNGEGYLSMADGKLERSELMRDVIRPLDASFTHVIIDACHAYFMVKSRGGWEDDRSGRTLDSELQAFLRDGKATSNMPTVGLILSTAGAQEVHEWSEFGAGVFSHQLRSGLLGAADADGDSRVTYQELEAYLVAANAAVTNPKAKIKVFVEAPKQDRNTALANLDKFSGGRLALDAPGERLWIEDSRGVRYADVNPGPGLAGELRLLSPGTYYARTRTKLARLNTSESTTLAQLTWEVAPNQARSAVGEAFREQLFATPFGPAFVAGFSAGREASTSSSVQLRSESAWNTELNVHYALGSAILDAPGFEHQLSLSVGGTHEAGWRLAGFTEYGLSTDGSNFGHRAALGFEGGWRAMFGDFSLGLAGRIGPQFVVRDQPELSSDPLGLRVAGHLNLGWRVSESFAPFALLGYGLNVVTTTSRDETTENLDASLFAGLGIRW</sequence>
<dbReference type="KEGG" id="bbae:FRD01_19240"/>
<feature type="chain" id="PRO_5022834486" description="Peptidase C14 caspase domain-containing protein" evidence="1">
    <location>
        <begin position="23"/>
        <end position="568"/>
    </location>
</feature>
<dbReference type="Proteomes" id="UP000321595">
    <property type="component" value="Chromosome"/>
</dbReference>
<dbReference type="EMBL" id="CP042467">
    <property type="protein sequence ID" value="QED29329.1"/>
    <property type="molecule type" value="Genomic_DNA"/>
</dbReference>
<reference evidence="3 4" key="1">
    <citation type="submission" date="2019-08" db="EMBL/GenBank/DDBJ databases">
        <authorList>
            <person name="Liang Q."/>
        </authorList>
    </citation>
    <scope>NUCLEOTIDE SEQUENCE [LARGE SCALE GENOMIC DNA]</scope>
    <source>
        <strain evidence="3 4">V1718</strain>
    </source>
</reference>
<dbReference type="GO" id="GO:0006508">
    <property type="term" value="P:proteolysis"/>
    <property type="evidence" value="ECO:0007669"/>
    <property type="project" value="InterPro"/>
</dbReference>
<dbReference type="Gene3D" id="3.40.50.1460">
    <property type="match status" value="1"/>
</dbReference>
<dbReference type="GO" id="GO:0004197">
    <property type="term" value="F:cysteine-type endopeptidase activity"/>
    <property type="evidence" value="ECO:0007669"/>
    <property type="project" value="InterPro"/>
</dbReference>
<evidence type="ECO:0000313" key="3">
    <source>
        <dbReference type="EMBL" id="QED29329.1"/>
    </source>
</evidence>
<proteinExistence type="predicted"/>
<dbReference type="InterPro" id="IPR011600">
    <property type="entry name" value="Pept_C14_caspase"/>
</dbReference>
<keyword evidence="1" id="KW-0732">Signal</keyword>
<name>A0A5B8Y0Z4_9DELT</name>
<protein>
    <recommendedName>
        <fullName evidence="2">Peptidase C14 caspase domain-containing protein</fullName>
    </recommendedName>
</protein>
<dbReference type="RefSeq" id="WP_146962562.1">
    <property type="nucleotide sequence ID" value="NZ_CP042467.1"/>
</dbReference>
<evidence type="ECO:0000259" key="2">
    <source>
        <dbReference type="Pfam" id="PF00656"/>
    </source>
</evidence>
<accession>A0A5B8Y0Z4</accession>
<dbReference type="Pfam" id="PF00656">
    <property type="entry name" value="Peptidase_C14"/>
    <property type="match status" value="1"/>
</dbReference>
<evidence type="ECO:0000256" key="1">
    <source>
        <dbReference type="SAM" id="SignalP"/>
    </source>
</evidence>
<dbReference type="AlphaFoldDB" id="A0A5B8Y0Z4"/>
<organism evidence="3 4">
    <name type="scientific">Microvenator marinus</name>
    <dbReference type="NCBI Taxonomy" id="2600177"/>
    <lineage>
        <taxon>Bacteria</taxon>
        <taxon>Deltaproteobacteria</taxon>
        <taxon>Bradymonadales</taxon>
        <taxon>Microvenatoraceae</taxon>
        <taxon>Microvenator</taxon>
    </lineage>
</organism>
<dbReference type="OrthoDB" id="5523338at2"/>
<gene>
    <name evidence="3" type="ORF">FRD01_19240</name>
</gene>
<feature type="domain" description="Peptidase C14 caspase" evidence="2">
    <location>
        <begin position="26"/>
        <end position="268"/>
    </location>
</feature>
<evidence type="ECO:0000313" key="4">
    <source>
        <dbReference type="Proteomes" id="UP000321595"/>
    </source>
</evidence>
<keyword evidence="4" id="KW-1185">Reference proteome</keyword>
<feature type="signal peptide" evidence="1">
    <location>
        <begin position="1"/>
        <end position="22"/>
    </location>
</feature>